<keyword evidence="1" id="KW-0678">Repressor</keyword>
<comment type="caution">
    <text evidence="7">The sequence shown here is derived from an EMBL/GenBank/DDBJ whole genome shotgun (WGS) entry which is preliminary data.</text>
</comment>
<dbReference type="PANTHER" id="PTHR30146">
    <property type="entry name" value="LACI-RELATED TRANSCRIPTIONAL REPRESSOR"/>
    <property type="match status" value="1"/>
</dbReference>
<organism evidence="7 8">
    <name type="scientific">Halomonas dongshanensis</name>
    <dbReference type="NCBI Taxonomy" id="2890835"/>
    <lineage>
        <taxon>Bacteria</taxon>
        <taxon>Pseudomonadati</taxon>
        <taxon>Pseudomonadota</taxon>
        <taxon>Gammaproteobacteria</taxon>
        <taxon>Oceanospirillales</taxon>
        <taxon>Halomonadaceae</taxon>
        <taxon>Halomonas</taxon>
    </lineage>
</organism>
<evidence type="ECO:0000259" key="6">
    <source>
        <dbReference type="PROSITE" id="PS50932"/>
    </source>
</evidence>
<dbReference type="Gene3D" id="1.10.260.40">
    <property type="entry name" value="lambda repressor-like DNA-binding domains"/>
    <property type="match status" value="1"/>
</dbReference>
<dbReference type="InterPro" id="IPR010982">
    <property type="entry name" value="Lambda_DNA-bd_dom_sf"/>
</dbReference>
<feature type="region of interest" description="Disordered" evidence="5">
    <location>
        <begin position="1"/>
        <end position="24"/>
    </location>
</feature>
<dbReference type="CDD" id="cd06289">
    <property type="entry name" value="PBP1_MalI-like"/>
    <property type="match status" value="1"/>
</dbReference>
<dbReference type="PROSITE" id="PS50932">
    <property type="entry name" value="HTH_LACI_2"/>
    <property type="match status" value="1"/>
</dbReference>
<dbReference type="PROSITE" id="PS00356">
    <property type="entry name" value="HTH_LACI_1"/>
    <property type="match status" value="1"/>
</dbReference>
<dbReference type="EMBL" id="JAJISC010000002">
    <property type="protein sequence ID" value="MCS2608737.1"/>
    <property type="molecule type" value="Genomic_DNA"/>
</dbReference>
<dbReference type="Pfam" id="PF00532">
    <property type="entry name" value="Peripla_BP_1"/>
    <property type="match status" value="1"/>
</dbReference>
<feature type="domain" description="HTH lacI-type" evidence="6">
    <location>
        <begin position="25"/>
        <end position="79"/>
    </location>
</feature>
<dbReference type="Proteomes" id="UP001165542">
    <property type="component" value="Unassembled WGS sequence"/>
</dbReference>
<keyword evidence="4" id="KW-0804">Transcription</keyword>
<evidence type="ECO:0000256" key="3">
    <source>
        <dbReference type="ARBA" id="ARBA00023125"/>
    </source>
</evidence>
<keyword evidence="2" id="KW-0805">Transcription regulation</keyword>
<name>A0ABT2EDL6_9GAMM</name>
<dbReference type="SUPFAM" id="SSF53822">
    <property type="entry name" value="Periplasmic binding protein-like I"/>
    <property type="match status" value="1"/>
</dbReference>
<reference evidence="7" key="1">
    <citation type="submission" date="2021-11" db="EMBL/GenBank/DDBJ databases">
        <title>Halomonas sp., isolated from a coastal aquaculture zone in Dongshan Bay.</title>
        <authorList>
            <person name="Lin W."/>
        </authorList>
    </citation>
    <scope>NUCLEOTIDE SEQUENCE</scope>
    <source>
        <strain evidence="7">Yzlin-01</strain>
    </source>
</reference>
<dbReference type="GO" id="GO:0003677">
    <property type="term" value="F:DNA binding"/>
    <property type="evidence" value="ECO:0007669"/>
    <property type="project" value="UniProtKB-KW"/>
</dbReference>
<proteinExistence type="predicted"/>
<evidence type="ECO:0000256" key="5">
    <source>
        <dbReference type="SAM" id="MobiDB-lite"/>
    </source>
</evidence>
<accession>A0ABT2EDL6</accession>
<keyword evidence="3 7" id="KW-0238">DNA-binding</keyword>
<dbReference type="SMART" id="SM00354">
    <property type="entry name" value="HTH_LACI"/>
    <property type="match status" value="1"/>
</dbReference>
<dbReference type="InterPro" id="IPR000843">
    <property type="entry name" value="HTH_LacI"/>
</dbReference>
<dbReference type="InterPro" id="IPR028082">
    <property type="entry name" value="Peripla_BP_I"/>
</dbReference>
<dbReference type="InterPro" id="IPR001761">
    <property type="entry name" value="Peripla_BP/Lac1_sug-bd_dom"/>
</dbReference>
<dbReference type="PANTHER" id="PTHR30146:SF148">
    <property type="entry name" value="HTH-TYPE TRANSCRIPTIONAL REPRESSOR PURR-RELATED"/>
    <property type="match status" value="1"/>
</dbReference>
<evidence type="ECO:0000313" key="7">
    <source>
        <dbReference type="EMBL" id="MCS2608737.1"/>
    </source>
</evidence>
<feature type="compositionally biased region" description="Basic and acidic residues" evidence="5">
    <location>
        <begin position="1"/>
        <end position="10"/>
    </location>
</feature>
<protein>
    <submittedName>
        <fullName evidence="7">LacI family DNA-binding transcriptional regulator</fullName>
    </submittedName>
</protein>
<dbReference type="SUPFAM" id="SSF47413">
    <property type="entry name" value="lambda repressor-like DNA-binding domains"/>
    <property type="match status" value="1"/>
</dbReference>
<evidence type="ECO:0000313" key="8">
    <source>
        <dbReference type="Proteomes" id="UP001165542"/>
    </source>
</evidence>
<sequence>MKKQAGERGNDNTQKSGRSGSARRVTLSDIAEAAGVSRATVSLVMRESPTIPKRTHDLVLGHAERLGYVYNRAAANLRTSNTHIIGLAVHDITNPYFSEIVAQIQQSLTDQGRVVVLGNTQDSPKVQEEFVNTIREYNVAGLIMSPAAGTDPAWLRNLRNWHLPCVLFSRYVEDVALDYIGGNNRLGISQLTQHLIELGHRRIAFVGANETFSSGVERMQGYQETLMRAGLTVHPELIVRCPATRVDAHDAVIDLLRLENPPTAAVCFNDVAAFGAILALQNLGLKVAQDFSVTGYDDVTEARLWHPALTTLRVPCTNIGQEAVRLLMRRMNERDADIERVLVPRDLRIRGTTAPPATPVQITQMRDIARRYQPQSRA</sequence>
<dbReference type="CDD" id="cd01392">
    <property type="entry name" value="HTH_LacI"/>
    <property type="match status" value="1"/>
</dbReference>
<dbReference type="RefSeq" id="WP_259035246.1">
    <property type="nucleotide sequence ID" value="NZ_JAJISC010000002.1"/>
</dbReference>
<keyword evidence="8" id="KW-1185">Reference proteome</keyword>
<evidence type="ECO:0000256" key="1">
    <source>
        <dbReference type="ARBA" id="ARBA00022491"/>
    </source>
</evidence>
<gene>
    <name evidence="7" type="ORF">LLY24_05295</name>
</gene>
<dbReference type="Pfam" id="PF00356">
    <property type="entry name" value="LacI"/>
    <property type="match status" value="1"/>
</dbReference>
<evidence type="ECO:0000256" key="2">
    <source>
        <dbReference type="ARBA" id="ARBA00023015"/>
    </source>
</evidence>
<evidence type="ECO:0000256" key="4">
    <source>
        <dbReference type="ARBA" id="ARBA00023163"/>
    </source>
</evidence>
<dbReference type="Gene3D" id="3.40.50.2300">
    <property type="match status" value="2"/>
</dbReference>